<comment type="caution">
    <text evidence="3">The sequence shown here is derived from an EMBL/GenBank/DDBJ whole genome shotgun (WGS) entry which is preliminary data.</text>
</comment>
<feature type="region of interest" description="Disordered" evidence="2">
    <location>
        <begin position="229"/>
        <end position="268"/>
    </location>
</feature>
<sequence>MFVSWPRWWMLGGIATLVVSSLGLANSWSYLKTAWRGVGETIRDATPIDFDLQRLDGMIRELEPEIRRNQEVVAQLEVEVEYLQREVAALKEEQETAKAQMRRLRDALGDGQTQLQFAGQSYSRQDVERDLQKRLDQYEQRQSQLGAKEQLLEQRRRTLEAAEAKVLAYREQYEQLVDKSEQLQAELKLAEAAQAAGRLEFDSSKLAQTRQLAQDVEKRIRVLQRVVDSQRKSSGEIPVEADKPPATKRFDELFGPTAPAAAQPNPRA</sequence>
<keyword evidence="1" id="KW-0175">Coiled coil</keyword>
<name>A0A7C4QRG4_9PLAN</name>
<proteinExistence type="predicted"/>
<dbReference type="EMBL" id="DSVQ01000016">
    <property type="protein sequence ID" value="HGT40465.1"/>
    <property type="molecule type" value="Genomic_DNA"/>
</dbReference>
<reference evidence="3" key="1">
    <citation type="journal article" date="2020" name="mSystems">
        <title>Genome- and Community-Level Interaction Insights into Carbon Utilization and Element Cycling Functions of Hydrothermarchaeota in Hydrothermal Sediment.</title>
        <authorList>
            <person name="Zhou Z."/>
            <person name="Liu Y."/>
            <person name="Xu W."/>
            <person name="Pan J."/>
            <person name="Luo Z.H."/>
            <person name="Li M."/>
        </authorList>
    </citation>
    <scope>NUCLEOTIDE SEQUENCE [LARGE SCALE GENOMIC DNA]</scope>
    <source>
        <strain evidence="3">SpSt-508</strain>
    </source>
</reference>
<protein>
    <recommendedName>
        <fullName evidence="4">Chromosome partition protein Smc</fullName>
    </recommendedName>
</protein>
<gene>
    <name evidence="3" type="ORF">ENS64_14560</name>
</gene>
<evidence type="ECO:0000256" key="1">
    <source>
        <dbReference type="SAM" id="Coils"/>
    </source>
</evidence>
<evidence type="ECO:0008006" key="4">
    <source>
        <dbReference type="Google" id="ProtNLM"/>
    </source>
</evidence>
<evidence type="ECO:0000313" key="3">
    <source>
        <dbReference type="EMBL" id="HGT40465.1"/>
    </source>
</evidence>
<accession>A0A7C4QRG4</accession>
<organism evidence="3">
    <name type="scientific">Schlesneria paludicola</name>
    <dbReference type="NCBI Taxonomy" id="360056"/>
    <lineage>
        <taxon>Bacteria</taxon>
        <taxon>Pseudomonadati</taxon>
        <taxon>Planctomycetota</taxon>
        <taxon>Planctomycetia</taxon>
        <taxon>Planctomycetales</taxon>
        <taxon>Planctomycetaceae</taxon>
        <taxon>Schlesneria</taxon>
    </lineage>
</organism>
<feature type="coiled-coil region" evidence="1">
    <location>
        <begin position="66"/>
        <end position="226"/>
    </location>
</feature>
<evidence type="ECO:0000256" key="2">
    <source>
        <dbReference type="SAM" id="MobiDB-lite"/>
    </source>
</evidence>
<dbReference type="AlphaFoldDB" id="A0A7C4QRG4"/>
<feature type="compositionally biased region" description="Basic and acidic residues" evidence="2">
    <location>
        <begin position="229"/>
        <end position="252"/>
    </location>
</feature>
<dbReference type="Gene3D" id="1.10.287.1490">
    <property type="match status" value="1"/>
</dbReference>